<dbReference type="GO" id="GO:0000162">
    <property type="term" value="P:L-tryptophan biosynthetic process"/>
    <property type="evidence" value="ECO:0007669"/>
    <property type="project" value="UniProtKB-UniRule"/>
</dbReference>
<dbReference type="FunFam" id="3.20.20.70:FF:000024">
    <property type="entry name" value="Indole-3-glycerol phosphate synthase"/>
    <property type="match status" value="1"/>
</dbReference>
<evidence type="ECO:0000256" key="5">
    <source>
        <dbReference type="ARBA" id="ARBA00022822"/>
    </source>
</evidence>
<evidence type="ECO:0000256" key="1">
    <source>
        <dbReference type="ARBA" id="ARBA00001633"/>
    </source>
</evidence>
<dbReference type="EC" id="4.1.1.48" evidence="8"/>
<dbReference type="HAMAP" id="MF_00134_B">
    <property type="entry name" value="IGPS_B"/>
    <property type="match status" value="1"/>
</dbReference>
<evidence type="ECO:0000256" key="3">
    <source>
        <dbReference type="ARBA" id="ARBA00022605"/>
    </source>
</evidence>
<keyword evidence="4 8" id="KW-0210">Decarboxylase</keyword>
<accession>A0A7C3YZR3</accession>
<evidence type="ECO:0000256" key="7">
    <source>
        <dbReference type="ARBA" id="ARBA00023239"/>
    </source>
</evidence>
<dbReference type="SUPFAM" id="SSF51366">
    <property type="entry name" value="Ribulose-phoshate binding barrel"/>
    <property type="match status" value="1"/>
</dbReference>
<dbReference type="NCBIfam" id="NF001377">
    <property type="entry name" value="PRK00278.2-4"/>
    <property type="match status" value="1"/>
</dbReference>
<gene>
    <name evidence="8 10" type="primary">trpC</name>
    <name evidence="10" type="ORF">ENW96_02015</name>
</gene>
<keyword evidence="6 8" id="KW-0057">Aromatic amino acid biosynthesis</keyword>
<dbReference type="InterPro" id="IPR013798">
    <property type="entry name" value="Indole-3-glycerol_P_synth_dom"/>
</dbReference>
<dbReference type="PANTHER" id="PTHR22854">
    <property type="entry name" value="TRYPTOPHAN BIOSYNTHESIS PROTEIN"/>
    <property type="match status" value="1"/>
</dbReference>
<evidence type="ECO:0000256" key="6">
    <source>
        <dbReference type="ARBA" id="ARBA00023141"/>
    </source>
</evidence>
<dbReference type="PROSITE" id="PS00614">
    <property type="entry name" value="IGPS"/>
    <property type="match status" value="1"/>
</dbReference>
<evidence type="ECO:0000313" key="10">
    <source>
        <dbReference type="EMBL" id="HGF33147.1"/>
    </source>
</evidence>
<evidence type="ECO:0000256" key="4">
    <source>
        <dbReference type="ARBA" id="ARBA00022793"/>
    </source>
</evidence>
<dbReference type="EMBL" id="DTMF01000053">
    <property type="protein sequence ID" value="HGF33147.1"/>
    <property type="molecule type" value="Genomic_DNA"/>
</dbReference>
<dbReference type="InterPro" id="IPR045186">
    <property type="entry name" value="Indole-3-glycerol_P_synth"/>
</dbReference>
<evidence type="ECO:0000259" key="9">
    <source>
        <dbReference type="Pfam" id="PF00218"/>
    </source>
</evidence>
<organism evidence="10">
    <name type="scientific">Desulfobacca acetoxidans</name>
    <dbReference type="NCBI Taxonomy" id="60893"/>
    <lineage>
        <taxon>Bacteria</taxon>
        <taxon>Pseudomonadati</taxon>
        <taxon>Thermodesulfobacteriota</taxon>
        <taxon>Desulfobaccia</taxon>
        <taxon>Desulfobaccales</taxon>
        <taxon>Desulfobaccaceae</taxon>
        <taxon>Desulfobacca</taxon>
    </lineage>
</organism>
<dbReference type="InterPro" id="IPR011060">
    <property type="entry name" value="RibuloseP-bd_barrel"/>
</dbReference>
<comment type="pathway">
    <text evidence="2 8">Amino-acid biosynthesis; L-tryptophan biosynthesis; L-tryptophan from chorismate: step 4/5.</text>
</comment>
<proteinExistence type="inferred from homology"/>
<evidence type="ECO:0000256" key="8">
    <source>
        <dbReference type="HAMAP-Rule" id="MF_00134"/>
    </source>
</evidence>
<reference evidence="10" key="1">
    <citation type="journal article" date="2020" name="mSystems">
        <title>Genome- and Community-Level Interaction Insights into Carbon Utilization and Element Cycling Functions of Hydrothermarchaeota in Hydrothermal Sediment.</title>
        <authorList>
            <person name="Zhou Z."/>
            <person name="Liu Y."/>
            <person name="Xu W."/>
            <person name="Pan J."/>
            <person name="Luo Z.H."/>
            <person name="Li M."/>
        </authorList>
    </citation>
    <scope>NUCLEOTIDE SEQUENCE [LARGE SCALE GENOMIC DNA]</scope>
    <source>
        <strain evidence="10">SpSt-897</strain>
    </source>
</reference>
<dbReference type="Pfam" id="PF00218">
    <property type="entry name" value="IGPS"/>
    <property type="match status" value="1"/>
</dbReference>
<dbReference type="PANTHER" id="PTHR22854:SF2">
    <property type="entry name" value="INDOLE-3-GLYCEROL-PHOSPHATE SYNTHASE"/>
    <property type="match status" value="1"/>
</dbReference>
<protein>
    <recommendedName>
        <fullName evidence="8">Indole-3-glycerol phosphate synthase</fullName>
        <shortName evidence="8">IGPS</shortName>
        <ecNumber evidence="8">4.1.1.48</ecNumber>
    </recommendedName>
</protein>
<keyword evidence="5 8" id="KW-0822">Tryptophan biosynthesis</keyword>
<dbReference type="InterPro" id="IPR013785">
    <property type="entry name" value="Aldolase_TIM"/>
</dbReference>
<name>A0A7C3YZR3_9BACT</name>
<dbReference type="CDD" id="cd00331">
    <property type="entry name" value="IGPS"/>
    <property type="match status" value="1"/>
</dbReference>
<evidence type="ECO:0000256" key="2">
    <source>
        <dbReference type="ARBA" id="ARBA00004696"/>
    </source>
</evidence>
<dbReference type="UniPathway" id="UPA00035">
    <property type="reaction ID" value="UER00043"/>
</dbReference>
<comment type="similarity">
    <text evidence="8">Belongs to the TrpC family.</text>
</comment>
<dbReference type="GO" id="GO:0004425">
    <property type="term" value="F:indole-3-glycerol-phosphate synthase activity"/>
    <property type="evidence" value="ECO:0007669"/>
    <property type="project" value="UniProtKB-UniRule"/>
</dbReference>
<keyword evidence="7 8" id="KW-0456">Lyase</keyword>
<feature type="domain" description="Indole-3-glycerol phosphate synthase" evidence="9">
    <location>
        <begin position="4"/>
        <end position="256"/>
    </location>
</feature>
<sequence length="262" mass="28099">MDFLAKTVAHKLKECQELFESGKLEAFKEAMAQRPRPLSLKKFLDGAPGRAIIAEIKRASPSRGALALDLDPVSLAHLYEENGAAAISVLTEQAFFHGAPEFLQAIKTAVSVPVLRKDFILEPVQIYESAALGADALLLLANVLNSGQLRALLLLTRSLGMEALVEVHTREEMETALAIGSDLIGINHRDLHTFQLDMDRALELAPLAPPGVTLVAASGLKSAADLARLEQGGIRAFLIGEALVVSGDPGAKLRELLCEEPI</sequence>
<keyword evidence="3 8" id="KW-0028">Amino-acid biosynthesis</keyword>
<dbReference type="Gene3D" id="3.20.20.70">
    <property type="entry name" value="Aldolase class I"/>
    <property type="match status" value="1"/>
</dbReference>
<dbReference type="AlphaFoldDB" id="A0A7C3YZR3"/>
<comment type="caution">
    <text evidence="10">The sequence shown here is derived from an EMBL/GenBank/DDBJ whole genome shotgun (WGS) entry which is preliminary data.</text>
</comment>
<dbReference type="InterPro" id="IPR001468">
    <property type="entry name" value="Indole-3-GlycerolPSynthase_CS"/>
</dbReference>
<comment type="catalytic activity">
    <reaction evidence="1 8">
        <text>1-(2-carboxyphenylamino)-1-deoxy-D-ribulose 5-phosphate + H(+) = (1S,2R)-1-C-(indol-3-yl)glycerol 3-phosphate + CO2 + H2O</text>
        <dbReference type="Rhea" id="RHEA:23476"/>
        <dbReference type="ChEBI" id="CHEBI:15377"/>
        <dbReference type="ChEBI" id="CHEBI:15378"/>
        <dbReference type="ChEBI" id="CHEBI:16526"/>
        <dbReference type="ChEBI" id="CHEBI:58613"/>
        <dbReference type="ChEBI" id="CHEBI:58866"/>
        <dbReference type="EC" id="4.1.1.48"/>
    </reaction>
</comment>
<dbReference type="GO" id="GO:0004640">
    <property type="term" value="F:phosphoribosylanthranilate isomerase activity"/>
    <property type="evidence" value="ECO:0007669"/>
    <property type="project" value="TreeGrafter"/>
</dbReference>